<comment type="caution">
    <text evidence="1">The sequence shown here is derived from an EMBL/GenBank/DDBJ whole genome shotgun (WGS) entry which is preliminary data.</text>
</comment>
<evidence type="ECO:0000313" key="1">
    <source>
        <dbReference type="EMBL" id="MCI72413.1"/>
    </source>
</evidence>
<reference evidence="1 2" key="1">
    <citation type="journal article" date="2018" name="Front. Plant Sci.">
        <title>Red Clover (Trifolium pratense) and Zigzag Clover (T. medium) - A Picture of Genomic Similarities and Differences.</title>
        <authorList>
            <person name="Dluhosova J."/>
            <person name="Istvanek J."/>
            <person name="Nedelnik J."/>
            <person name="Repkova J."/>
        </authorList>
    </citation>
    <scope>NUCLEOTIDE SEQUENCE [LARGE SCALE GENOMIC DNA]</scope>
    <source>
        <strain evidence="2">cv. 10/8</strain>
        <tissue evidence="1">Leaf</tissue>
    </source>
</reference>
<proteinExistence type="predicted"/>
<dbReference type="AlphaFoldDB" id="A0A392UFU2"/>
<sequence>MAEAEEAEMALLDQIDKLPDKTTEAAFTMVQARVKSKTKKNASASKTYGTRSK</sequence>
<organism evidence="1 2">
    <name type="scientific">Trifolium medium</name>
    <dbReference type="NCBI Taxonomy" id="97028"/>
    <lineage>
        <taxon>Eukaryota</taxon>
        <taxon>Viridiplantae</taxon>
        <taxon>Streptophyta</taxon>
        <taxon>Embryophyta</taxon>
        <taxon>Tracheophyta</taxon>
        <taxon>Spermatophyta</taxon>
        <taxon>Magnoliopsida</taxon>
        <taxon>eudicotyledons</taxon>
        <taxon>Gunneridae</taxon>
        <taxon>Pentapetalae</taxon>
        <taxon>rosids</taxon>
        <taxon>fabids</taxon>
        <taxon>Fabales</taxon>
        <taxon>Fabaceae</taxon>
        <taxon>Papilionoideae</taxon>
        <taxon>50 kb inversion clade</taxon>
        <taxon>NPAAA clade</taxon>
        <taxon>Hologalegina</taxon>
        <taxon>IRL clade</taxon>
        <taxon>Trifolieae</taxon>
        <taxon>Trifolium</taxon>
    </lineage>
</organism>
<accession>A0A392UFU2</accession>
<dbReference type="EMBL" id="LXQA010817556">
    <property type="protein sequence ID" value="MCI72413.1"/>
    <property type="molecule type" value="Genomic_DNA"/>
</dbReference>
<name>A0A392UFU2_9FABA</name>
<dbReference type="Proteomes" id="UP000265520">
    <property type="component" value="Unassembled WGS sequence"/>
</dbReference>
<feature type="non-terminal residue" evidence="1">
    <location>
        <position position="53"/>
    </location>
</feature>
<keyword evidence="2" id="KW-1185">Reference proteome</keyword>
<protein>
    <submittedName>
        <fullName evidence="1">Uncharacterized protein</fullName>
    </submittedName>
</protein>
<evidence type="ECO:0000313" key="2">
    <source>
        <dbReference type="Proteomes" id="UP000265520"/>
    </source>
</evidence>